<proteinExistence type="predicted"/>
<evidence type="ECO:0000256" key="1">
    <source>
        <dbReference type="SAM" id="MobiDB-lite"/>
    </source>
</evidence>
<dbReference type="EMBL" id="BAABJJ010000009">
    <property type="protein sequence ID" value="GAA4936172.1"/>
    <property type="molecule type" value="Genomic_DNA"/>
</dbReference>
<sequence>MDTSNSGSYTITYNVTDATGNKAIEVTRTVNVIASFTQSTNSSTASENAETTTYTIVLDAEPTSDVVIDVSSNDTGEATVLPSALIFTPANWNTPQKITVTGVDDNLVQTDTITITASINDAASADEYDAVSDQSHTVTLTNDDASSSSSGSKRVSKKIAQIFENSSDEILSTPDILGKEEPCSTLQPLSQNIKEGDRNGQHSS</sequence>
<evidence type="ECO:0000313" key="4">
    <source>
        <dbReference type="Proteomes" id="UP001501302"/>
    </source>
</evidence>
<evidence type="ECO:0000313" key="3">
    <source>
        <dbReference type="EMBL" id="GAA4936172.1"/>
    </source>
</evidence>
<comment type="caution">
    <text evidence="3">The sequence shown here is derived from an EMBL/GenBank/DDBJ whole genome shotgun (WGS) entry which is preliminary data.</text>
</comment>
<feature type="domain" description="Pesticidal crystal protein Cry22Aa Ig-like" evidence="2">
    <location>
        <begin position="2"/>
        <end position="32"/>
    </location>
</feature>
<feature type="region of interest" description="Disordered" evidence="1">
    <location>
        <begin position="170"/>
        <end position="204"/>
    </location>
</feature>
<keyword evidence="4" id="KW-1185">Reference proteome</keyword>
<dbReference type="InterPro" id="IPR032179">
    <property type="entry name" value="Cry22Aa_Ig-like"/>
</dbReference>
<dbReference type="InterPro" id="IPR013783">
    <property type="entry name" value="Ig-like_fold"/>
</dbReference>
<protein>
    <recommendedName>
        <fullName evidence="2">Pesticidal crystal protein Cry22Aa Ig-like domain-containing protein</fullName>
    </recommendedName>
</protein>
<gene>
    <name evidence="3" type="ORF">GCM10023314_05650</name>
</gene>
<evidence type="ECO:0000259" key="2">
    <source>
        <dbReference type="Pfam" id="PF16403"/>
    </source>
</evidence>
<organism evidence="3 4">
    <name type="scientific">Algibacter agarivorans</name>
    <dbReference type="NCBI Taxonomy" id="1109741"/>
    <lineage>
        <taxon>Bacteria</taxon>
        <taxon>Pseudomonadati</taxon>
        <taxon>Bacteroidota</taxon>
        <taxon>Flavobacteriia</taxon>
        <taxon>Flavobacteriales</taxon>
        <taxon>Flavobacteriaceae</taxon>
        <taxon>Algibacter</taxon>
    </lineage>
</organism>
<reference evidence="4" key="1">
    <citation type="journal article" date="2019" name="Int. J. Syst. Evol. Microbiol.">
        <title>The Global Catalogue of Microorganisms (GCM) 10K type strain sequencing project: providing services to taxonomists for standard genome sequencing and annotation.</title>
        <authorList>
            <consortium name="The Broad Institute Genomics Platform"/>
            <consortium name="The Broad Institute Genome Sequencing Center for Infectious Disease"/>
            <person name="Wu L."/>
            <person name="Ma J."/>
        </authorList>
    </citation>
    <scope>NUCLEOTIDE SEQUENCE [LARGE SCALE GENOMIC DNA]</scope>
    <source>
        <strain evidence="4">JCM 18285</strain>
    </source>
</reference>
<name>A0ABP9GJQ3_9FLAO</name>
<feature type="compositionally biased region" description="Basic and acidic residues" evidence="1">
    <location>
        <begin position="194"/>
        <end position="204"/>
    </location>
</feature>
<feature type="compositionally biased region" description="Polar residues" evidence="1">
    <location>
        <begin position="184"/>
        <end position="193"/>
    </location>
</feature>
<dbReference type="Gene3D" id="2.60.40.10">
    <property type="entry name" value="Immunoglobulins"/>
    <property type="match status" value="1"/>
</dbReference>
<accession>A0ABP9GJQ3</accession>
<dbReference type="Pfam" id="PF16403">
    <property type="entry name" value="Bact_surface_Ig-like"/>
    <property type="match status" value="1"/>
</dbReference>
<dbReference type="Proteomes" id="UP001501302">
    <property type="component" value="Unassembled WGS sequence"/>
</dbReference>